<feature type="transmembrane region" description="Helical" evidence="2">
    <location>
        <begin position="160"/>
        <end position="181"/>
    </location>
</feature>
<keyword evidence="4" id="KW-1185">Reference proteome</keyword>
<evidence type="ECO:0000256" key="1">
    <source>
        <dbReference type="SAM" id="MobiDB-lite"/>
    </source>
</evidence>
<feature type="compositionally biased region" description="Basic and acidic residues" evidence="1">
    <location>
        <begin position="32"/>
        <end position="46"/>
    </location>
</feature>
<accession>A0A812C5Y5</accession>
<feature type="transmembrane region" description="Helical" evidence="2">
    <location>
        <begin position="187"/>
        <end position="206"/>
    </location>
</feature>
<keyword evidence="2" id="KW-0472">Membrane</keyword>
<proteinExistence type="predicted"/>
<dbReference type="Proteomes" id="UP000597762">
    <property type="component" value="Unassembled WGS sequence"/>
</dbReference>
<protein>
    <submittedName>
        <fullName evidence="3">Uncharacterized protein</fullName>
    </submittedName>
</protein>
<feature type="transmembrane region" description="Helical" evidence="2">
    <location>
        <begin position="131"/>
        <end position="153"/>
    </location>
</feature>
<organism evidence="3 4">
    <name type="scientific">Acanthosepion pharaonis</name>
    <name type="common">Pharaoh cuttlefish</name>
    <name type="synonym">Sepia pharaonis</name>
    <dbReference type="NCBI Taxonomy" id="158019"/>
    <lineage>
        <taxon>Eukaryota</taxon>
        <taxon>Metazoa</taxon>
        <taxon>Spiralia</taxon>
        <taxon>Lophotrochozoa</taxon>
        <taxon>Mollusca</taxon>
        <taxon>Cephalopoda</taxon>
        <taxon>Coleoidea</taxon>
        <taxon>Decapodiformes</taxon>
        <taxon>Sepiida</taxon>
        <taxon>Sepiina</taxon>
        <taxon>Sepiidae</taxon>
        <taxon>Acanthosepion</taxon>
    </lineage>
</organism>
<feature type="region of interest" description="Disordered" evidence="1">
    <location>
        <begin position="26"/>
        <end position="85"/>
    </location>
</feature>
<evidence type="ECO:0000256" key="2">
    <source>
        <dbReference type="SAM" id="Phobius"/>
    </source>
</evidence>
<name>A0A812C5Y5_ACAPH</name>
<keyword evidence="2" id="KW-0812">Transmembrane</keyword>
<gene>
    <name evidence="3" type="ORF">SPHA_29033</name>
</gene>
<comment type="caution">
    <text evidence="3">The sequence shown here is derived from an EMBL/GenBank/DDBJ whole genome shotgun (WGS) entry which is preliminary data.</text>
</comment>
<sequence length="231" mass="27019">MVDRLVAVQVDLETLQFTHCVNIPSSFPSGDHGPRTAEKGREKRTQPTDPRYGPRRIPTPKGPTNRPPRLSKKGQGSSGDARTSQPDQNRQILLFYLFIFCITVLLFSFFFSSYFSFIFSFCLLSFSQYSFLSSSLSVSFLFLNILFFLLLFLSPFFFSIFFSFIFSFCLLSFSLSSFFILFAFSPLFHYSFLSLAFLLFFFFFFFPHYFLSFFFLLPLFIPSIFIVFIFF</sequence>
<evidence type="ECO:0000313" key="3">
    <source>
        <dbReference type="EMBL" id="CAE1254483.1"/>
    </source>
</evidence>
<keyword evidence="2" id="KW-1133">Transmembrane helix</keyword>
<feature type="compositionally biased region" description="Polar residues" evidence="1">
    <location>
        <begin position="74"/>
        <end position="85"/>
    </location>
</feature>
<evidence type="ECO:0000313" key="4">
    <source>
        <dbReference type="Proteomes" id="UP000597762"/>
    </source>
</evidence>
<dbReference type="EMBL" id="CAHIKZ030001147">
    <property type="protein sequence ID" value="CAE1254483.1"/>
    <property type="molecule type" value="Genomic_DNA"/>
</dbReference>
<feature type="transmembrane region" description="Helical" evidence="2">
    <location>
        <begin position="92"/>
        <end position="119"/>
    </location>
</feature>
<dbReference type="AlphaFoldDB" id="A0A812C5Y5"/>
<feature type="transmembrane region" description="Helical" evidence="2">
    <location>
        <begin position="213"/>
        <end position="230"/>
    </location>
</feature>
<reference evidence="3" key="1">
    <citation type="submission" date="2021-01" db="EMBL/GenBank/DDBJ databases">
        <authorList>
            <person name="Li R."/>
            <person name="Bekaert M."/>
        </authorList>
    </citation>
    <scope>NUCLEOTIDE SEQUENCE</scope>
    <source>
        <strain evidence="3">Farmed</strain>
    </source>
</reference>